<dbReference type="InterPro" id="IPR051396">
    <property type="entry name" value="Bact_Antivir_Def_Nuclease"/>
</dbReference>
<feature type="domain" description="Endonuclease GajA/Old nuclease/RecF-like AAA" evidence="1">
    <location>
        <begin position="1"/>
        <end position="397"/>
    </location>
</feature>
<dbReference type="Pfam" id="PF13175">
    <property type="entry name" value="AAA_15"/>
    <property type="match status" value="1"/>
</dbReference>
<dbReference type="Gene3D" id="3.40.50.300">
    <property type="entry name" value="P-loop containing nucleotide triphosphate hydrolases"/>
    <property type="match status" value="1"/>
</dbReference>
<proteinExistence type="predicted"/>
<reference evidence="3 4" key="1">
    <citation type="submission" date="2016-10" db="EMBL/GenBank/DDBJ databases">
        <authorList>
            <person name="de Groot N.N."/>
        </authorList>
    </citation>
    <scope>NUCLEOTIDE SEQUENCE [LARGE SCALE GENOMIC DNA]</scope>
    <source>
        <strain evidence="3 4">DSM 21001</strain>
    </source>
</reference>
<evidence type="ECO:0000259" key="1">
    <source>
        <dbReference type="Pfam" id="PF13175"/>
    </source>
</evidence>
<dbReference type="InterPro" id="IPR041685">
    <property type="entry name" value="AAA_GajA/Old/RecF-like"/>
</dbReference>
<dbReference type="InterPro" id="IPR034139">
    <property type="entry name" value="TOPRIM_OLD"/>
</dbReference>
<evidence type="ECO:0000259" key="2">
    <source>
        <dbReference type="Pfam" id="PF20469"/>
    </source>
</evidence>
<dbReference type="SUPFAM" id="SSF52540">
    <property type="entry name" value="P-loop containing nucleoside triphosphate hydrolases"/>
    <property type="match status" value="1"/>
</dbReference>
<evidence type="ECO:0000313" key="3">
    <source>
        <dbReference type="EMBL" id="SFS17953.1"/>
    </source>
</evidence>
<feature type="domain" description="OLD protein-like TOPRIM" evidence="2">
    <location>
        <begin position="461"/>
        <end position="528"/>
    </location>
</feature>
<accession>A0A1I6MQG1</accession>
<sequence length="666" mass="73162">MRIETVAINNLRCIRRSVAHLDPYTCFVGPNGAGKSTVLCALNIFFRNIDSAPTDLASLVAQDFHLQDVAEPIEITVTFVDLNADAKLDFKEYVRQDKLVISAIARFDPATGKAEVKQYGQRLGMESLKPFFKALGDQASAKDLQALFADLEKTDPEIAALKLKTTKDGMSNGLREYEASKPDKCVLIPSEDQFYGVSKGANKLAKYVQWIYIPAVKDASEEESGTKTSALGRLLARTVNAKLSFTTDLDTLLRETRLKYQSILDANQMALDGISQSLGNRLAEWAHPQATLRVVWENDSTKAVSVAPPIAGVLAGESGFEGKLARLGHGFQRSFLLALLQELASFDDKDAPVLLLGCEEPELYQHPPQARHLAAVFERLSVQGAQILVTTHSPYFVSGENFESIRMVRRSLDNNCSSIRQYTFAELAARFASVVNKPLRNSSATSAKLHQALQPSLSEMFFTQKLILVEGLEDVAYIQAWMVLTGRWDSFRRCGAHIVPVNGKSELIRPVIIALGLEIPTLAIIDADGDKLMKTDATGVKVDNRSVRLDHERDNRALVRLLGGDEDNLFPSGVIWGDNLVMWPSDLADTAKREFIVSLGPQGEAQLEAVENKARADAGNAGDLGKNSIYIGYFLERLNKANGQSPSLDRLCEKILQFSAASTTAL</sequence>
<protein>
    <submittedName>
        <fullName evidence="3">AAA ATPase domain-containing protein</fullName>
    </submittedName>
</protein>
<dbReference type="STRING" id="474950.SAMN05421771_3299"/>
<keyword evidence="4" id="KW-1185">Reference proteome</keyword>
<organism evidence="3 4">
    <name type="scientific">Granulicella pectinivorans</name>
    <dbReference type="NCBI Taxonomy" id="474950"/>
    <lineage>
        <taxon>Bacteria</taxon>
        <taxon>Pseudomonadati</taxon>
        <taxon>Acidobacteriota</taxon>
        <taxon>Terriglobia</taxon>
        <taxon>Terriglobales</taxon>
        <taxon>Acidobacteriaceae</taxon>
        <taxon>Granulicella</taxon>
    </lineage>
</organism>
<dbReference type="OrthoDB" id="101508at2"/>
<dbReference type="AlphaFoldDB" id="A0A1I6MQG1"/>
<dbReference type="PANTHER" id="PTHR43581:SF4">
    <property type="entry name" value="ATP_GTP PHOSPHATASE"/>
    <property type="match status" value="1"/>
</dbReference>
<name>A0A1I6MQG1_9BACT</name>
<dbReference type="EMBL" id="FOZL01000001">
    <property type="protein sequence ID" value="SFS17953.1"/>
    <property type="molecule type" value="Genomic_DNA"/>
</dbReference>
<dbReference type="InterPro" id="IPR027417">
    <property type="entry name" value="P-loop_NTPase"/>
</dbReference>
<dbReference type="Pfam" id="PF20469">
    <property type="entry name" value="OLD-like_TOPRIM"/>
    <property type="match status" value="1"/>
</dbReference>
<gene>
    <name evidence="3" type="ORF">SAMN05421771_3299</name>
</gene>
<dbReference type="PANTHER" id="PTHR43581">
    <property type="entry name" value="ATP/GTP PHOSPHATASE"/>
    <property type="match status" value="1"/>
</dbReference>
<dbReference type="RefSeq" id="WP_089840699.1">
    <property type="nucleotide sequence ID" value="NZ_FOZL01000001.1"/>
</dbReference>
<evidence type="ECO:0000313" key="4">
    <source>
        <dbReference type="Proteomes" id="UP000199024"/>
    </source>
</evidence>
<dbReference type="Proteomes" id="UP000199024">
    <property type="component" value="Unassembled WGS sequence"/>
</dbReference>